<evidence type="ECO:0000313" key="7">
    <source>
        <dbReference type="Proteomes" id="UP000709959"/>
    </source>
</evidence>
<dbReference type="GO" id="GO:0046872">
    <property type="term" value="F:metal ion binding"/>
    <property type="evidence" value="ECO:0007669"/>
    <property type="project" value="UniProtKB-KW"/>
</dbReference>
<dbReference type="PANTHER" id="PTHR13903:SF8">
    <property type="entry name" value="PIRIN"/>
    <property type="match status" value="1"/>
</dbReference>
<organism evidence="6 7">
    <name type="scientific">Candidatus Geothrix odensensis</name>
    <dbReference type="NCBI Taxonomy" id="2954440"/>
    <lineage>
        <taxon>Bacteria</taxon>
        <taxon>Pseudomonadati</taxon>
        <taxon>Acidobacteriota</taxon>
        <taxon>Holophagae</taxon>
        <taxon>Holophagales</taxon>
        <taxon>Holophagaceae</taxon>
        <taxon>Geothrix</taxon>
    </lineage>
</organism>
<dbReference type="InterPro" id="IPR008778">
    <property type="entry name" value="Pirin_C_dom"/>
</dbReference>
<dbReference type="Pfam" id="PF05726">
    <property type="entry name" value="Pirin_C"/>
    <property type="match status" value="1"/>
</dbReference>
<dbReference type="CDD" id="cd02909">
    <property type="entry name" value="cupin_pirin_N"/>
    <property type="match status" value="1"/>
</dbReference>
<reference evidence="6 7" key="1">
    <citation type="submission" date="2020-10" db="EMBL/GenBank/DDBJ databases">
        <title>Connecting structure to function with the recovery of over 1000 high-quality activated sludge metagenome-assembled genomes encoding full-length rRNA genes using long-read sequencing.</title>
        <authorList>
            <person name="Singleton C.M."/>
            <person name="Petriglieri F."/>
            <person name="Kristensen J.M."/>
            <person name="Kirkegaard R.H."/>
            <person name="Michaelsen T.Y."/>
            <person name="Andersen M.H."/>
            <person name="Karst S.M."/>
            <person name="Dueholm M.S."/>
            <person name="Nielsen P.H."/>
            <person name="Albertsen M."/>
        </authorList>
    </citation>
    <scope>NUCLEOTIDE SEQUENCE [LARGE SCALE GENOMIC DNA]</scope>
    <source>
        <strain evidence="6">OdNE_18-Q3-R46-58_MAXAC.008</strain>
    </source>
</reference>
<accession>A0A936K5U1</accession>
<dbReference type="InterPro" id="IPR014710">
    <property type="entry name" value="RmlC-like_jellyroll"/>
</dbReference>
<name>A0A936K5U1_9BACT</name>
<dbReference type="Gene3D" id="2.60.120.10">
    <property type="entry name" value="Jelly Rolls"/>
    <property type="match status" value="2"/>
</dbReference>
<dbReference type="Proteomes" id="UP000709959">
    <property type="component" value="Unassembled WGS sequence"/>
</dbReference>
<feature type="binding site" evidence="2">
    <location>
        <position position="66"/>
    </location>
    <ligand>
        <name>Fe cation</name>
        <dbReference type="ChEBI" id="CHEBI:24875"/>
    </ligand>
</feature>
<comment type="caution">
    <text evidence="6">The sequence shown here is derived from an EMBL/GenBank/DDBJ whole genome shotgun (WGS) entry which is preliminary data.</text>
</comment>
<comment type="similarity">
    <text evidence="1 3">Belongs to the pirin family.</text>
</comment>
<dbReference type="CDD" id="cd02247">
    <property type="entry name" value="cupin_pirin_C"/>
    <property type="match status" value="1"/>
</dbReference>
<feature type="binding site" evidence="2">
    <location>
        <position position="110"/>
    </location>
    <ligand>
        <name>Fe cation</name>
        <dbReference type="ChEBI" id="CHEBI:24875"/>
    </ligand>
</feature>
<feature type="domain" description="Pirin C-terminal" evidence="5">
    <location>
        <begin position="185"/>
        <end position="285"/>
    </location>
</feature>
<dbReference type="AlphaFoldDB" id="A0A936K5U1"/>
<comment type="cofactor">
    <cofactor evidence="2">
        <name>Fe cation</name>
        <dbReference type="ChEBI" id="CHEBI:24875"/>
    </cofactor>
    <text evidence="2">Binds 1 Fe cation per subunit.</text>
</comment>
<dbReference type="InterPro" id="IPR012093">
    <property type="entry name" value="Pirin"/>
</dbReference>
<gene>
    <name evidence="6" type="ORF">IPN91_02315</name>
</gene>
<evidence type="ECO:0000256" key="2">
    <source>
        <dbReference type="PIRSR" id="PIRSR006232-1"/>
    </source>
</evidence>
<proteinExistence type="inferred from homology"/>
<evidence type="ECO:0000259" key="4">
    <source>
        <dbReference type="Pfam" id="PF02678"/>
    </source>
</evidence>
<dbReference type="Pfam" id="PF02678">
    <property type="entry name" value="Pirin"/>
    <property type="match status" value="1"/>
</dbReference>
<feature type="binding site" evidence="2">
    <location>
        <position position="68"/>
    </location>
    <ligand>
        <name>Fe cation</name>
        <dbReference type="ChEBI" id="CHEBI:24875"/>
    </ligand>
</feature>
<dbReference type="SUPFAM" id="SSF51182">
    <property type="entry name" value="RmlC-like cupins"/>
    <property type="match status" value="1"/>
</dbReference>
<dbReference type="PANTHER" id="PTHR13903">
    <property type="entry name" value="PIRIN-RELATED"/>
    <property type="match status" value="1"/>
</dbReference>
<sequence>MSPKPVVSLVTGLPTQDGNRVPLVRLVPGRGQHGTEAFRAMDPFLLMDHFGPMVLPPGTDAGFPPHPHRGFQTLTYLIQGAFKHRDSTGGSGLLRPGGAQLMNAGAGIVHEEMPVPEHLETGGPIEGVQLWINLPKADKGSQPGYTDLQPERMPWTPLPGGRIRVLAGTWAGVAGPARTPARIAYAHLELEAGARFQQGVPEGWTTAVVPLQGSVRLEGTDVPADTVALLGKGDSLALEAITPVSLMLLAGEPLGEPIAHYGPFVMNTREELEQAVQDYQQGRMGHLD</sequence>
<keyword evidence="2" id="KW-0479">Metal-binding</keyword>
<evidence type="ECO:0000256" key="1">
    <source>
        <dbReference type="ARBA" id="ARBA00008416"/>
    </source>
</evidence>
<protein>
    <submittedName>
        <fullName evidence="6">Pirin family protein</fullName>
    </submittedName>
</protein>
<dbReference type="InterPro" id="IPR003829">
    <property type="entry name" value="Pirin_N_dom"/>
</dbReference>
<evidence type="ECO:0000256" key="3">
    <source>
        <dbReference type="RuleBase" id="RU003457"/>
    </source>
</evidence>
<feature type="binding site" evidence="2">
    <location>
        <position position="112"/>
    </location>
    <ligand>
        <name>Fe cation</name>
        <dbReference type="ChEBI" id="CHEBI:24875"/>
    </ligand>
</feature>
<evidence type="ECO:0000259" key="5">
    <source>
        <dbReference type="Pfam" id="PF05726"/>
    </source>
</evidence>
<dbReference type="PIRSF" id="PIRSF006232">
    <property type="entry name" value="Pirin"/>
    <property type="match status" value="1"/>
</dbReference>
<dbReference type="EMBL" id="JADKCH010000001">
    <property type="protein sequence ID" value="MBK8571475.1"/>
    <property type="molecule type" value="Genomic_DNA"/>
</dbReference>
<keyword evidence="2" id="KW-0408">Iron</keyword>
<feature type="domain" description="Pirin N-terminal" evidence="4">
    <location>
        <begin position="35"/>
        <end position="132"/>
    </location>
</feature>
<evidence type="ECO:0000313" key="6">
    <source>
        <dbReference type="EMBL" id="MBK8571475.1"/>
    </source>
</evidence>
<dbReference type="InterPro" id="IPR011051">
    <property type="entry name" value="RmlC_Cupin_sf"/>
</dbReference>